<evidence type="ECO:0000313" key="5">
    <source>
        <dbReference type="Proteomes" id="UP000024836"/>
    </source>
</evidence>
<dbReference type="Pfam" id="PF00440">
    <property type="entry name" value="TetR_N"/>
    <property type="match status" value="1"/>
</dbReference>
<sequence>MTKTLRQDREDRIEQATYELLAEKGYGSTSMLSIAKRAKCSNETLYNWYGDKVGLIRALVSRNAEQARTLLEQALETEGSALEVLDQFGPVLLGILLGDKAVALNRAAAADASGELGAELAASGRGVIAPRLGALLERAIASGEIPTSDVQAAVELYLGVLIGDLQIRRVIGALPHPNDAEITRRNQRAIRALKTLTR</sequence>
<dbReference type="InterPro" id="IPR036271">
    <property type="entry name" value="Tet_transcr_reg_TetR-rel_C_sf"/>
</dbReference>
<gene>
    <name evidence="4" type="ORF">ATO10_03887</name>
</gene>
<dbReference type="SUPFAM" id="SSF48498">
    <property type="entry name" value="Tetracyclin repressor-like, C-terminal domain"/>
    <property type="match status" value="1"/>
</dbReference>
<dbReference type="Pfam" id="PF14246">
    <property type="entry name" value="TetR_C_7"/>
    <property type="match status" value="1"/>
</dbReference>
<dbReference type="eggNOG" id="COG1309">
    <property type="taxonomic scope" value="Bacteria"/>
</dbReference>
<dbReference type="InterPro" id="IPR039536">
    <property type="entry name" value="TetR_C_Proteobacteria"/>
</dbReference>
<dbReference type="PATRIC" id="fig|1461693.3.peg.793"/>
<evidence type="ECO:0000256" key="2">
    <source>
        <dbReference type="PROSITE-ProRule" id="PRU00335"/>
    </source>
</evidence>
<dbReference type="EMBL" id="AQQY01000002">
    <property type="protein sequence ID" value="KCV82717.1"/>
    <property type="molecule type" value="Genomic_DNA"/>
</dbReference>
<dbReference type="OrthoDB" id="7914379at2"/>
<dbReference type="PANTHER" id="PTHR30055">
    <property type="entry name" value="HTH-TYPE TRANSCRIPTIONAL REGULATOR RUTR"/>
    <property type="match status" value="1"/>
</dbReference>
<reference evidence="4 5" key="1">
    <citation type="submission" date="2013-04" db="EMBL/GenBank/DDBJ databases">
        <title>Shimia sp. 22II-S11-Z10 Genome Sequencing.</title>
        <authorList>
            <person name="Lai Q."/>
            <person name="Li G."/>
            <person name="Shao Z."/>
        </authorList>
    </citation>
    <scope>NUCLEOTIDE SEQUENCE [LARGE SCALE GENOMIC DNA]</scope>
    <source>
        <strain evidence="5">22II-S11-Z10</strain>
    </source>
</reference>
<dbReference type="InterPro" id="IPR009057">
    <property type="entry name" value="Homeodomain-like_sf"/>
</dbReference>
<dbReference type="InterPro" id="IPR050109">
    <property type="entry name" value="HTH-type_TetR-like_transc_reg"/>
</dbReference>
<dbReference type="PROSITE" id="PS50977">
    <property type="entry name" value="HTH_TETR_2"/>
    <property type="match status" value="1"/>
</dbReference>
<comment type="caution">
    <text evidence="4">The sequence shown here is derived from an EMBL/GenBank/DDBJ whole genome shotgun (WGS) entry which is preliminary data.</text>
</comment>
<dbReference type="GO" id="GO:0000976">
    <property type="term" value="F:transcription cis-regulatory region binding"/>
    <property type="evidence" value="ECO:0007669"/>
    <property type="project" value="TreeGrafter"/>
</dbReference>
<evidence type="ECO:0000259" key="3">
    <source>
        <dbReference type="PROSITE" id="PS50977"/>
    </source>
</evidence>
<dbReference type="STRING" id="1461693.ATO10_03887"/>
<accession>A0A058ZNI4</accession>
<evidence type="ECO:0000313" key="4">
    <source>
        <dbReference type="EMBL" id="KCV82717.1"/>
    </source>
</evidence>
<dbReference type="AlphaFoldDB" id="A0A058ZNI4"/>
<dbReference type="Gene3D" id="1.10.10.60">
    <property type="entry name" value="Homeodomain-like"/>
    <property type="match status" value="1"/>
</dbReference>
<dbReference type="PANTHER" id="PTHR30055:SF146">
    <property type="entry name" value="HTH-TYPE TRANSCRIPTIONAL DUAL REGULATOR CECR"/>
    <property type="match status" value="1"/>
</dbReference>
<feature type="DNA-binding region" description="H-T-H motif" evidence="2">
    <location>
        <begin position="30"/>
        <end position="49"/>
    </location>
</feature>
<feature type="domain" description="HTH tetR-type" evidence="3">
    <location>
        <begin position="7"/>
        <end position="67"/>
    </location>
</feature>
<dbReference type="GO" id="GO:0003700">
    <property type="term" value="F:DNA-binding transcription factor activity"/>
    <property type="evidence" value="ECO:0007669"/>
    <property type="project" value="TreeGrafter"/>
</dbReference>
<name>A0A058ZNI4_9RHOB</name>
<proteinExistence type="predicted"/>
<dbReference type="SUPFAM" id="SSF46689">
    <property type="entry name" value="Homeodomain-like"/>
    <property type="match status" value="1"/>
</dbReference>
<keyword evidence="1 2" id="KW-0238">DNA-binding</keyword>
<dbReference type="RefSeq" id="WP_035248444.1">
    <property type="nucleotide sequence ID" value="NZ_AQQY01000002.1"/>
</dbReference>
<evidence type="ECO:0000256" key="1">
    <source>
        <dbReference type="ARBA" id="ARBA00023125"/>
    </source>
</evidence>
<dbReference type="Gene3D" id="1.10.357.10">
    <property type="entry name" value="Tetracycline Repressor, domain 2"/>
    <property type="match status" value="1"/>
</dbReference>
<dbReference type="Proteomes" id="UP000024836">
    <property type="component" value="Unassembled WGS sequence"/>
</dbReference>
<keyword evidence="5" id="KW-1185">Reference proteome</keyword>
<protein>
    <submittedName>
        <fullName evidence="4">TetR family transcriptional regulator</fullName>
    </submittedName>
</protein>
<organism evidence="4 5">
    <name type="scientific">Actibacterium atlanticum</name>
    <dbReference type="NCBI Taxonomy" id="1461693"/>
    <lineage>
        <taxon>Bacteria</taxon>
        <taxon>Pseudomonadati</taxon>
        <taxon>Pseudomonadota</taxon>
        <taxon>Alphaproteobacteria</taxon>
        <taxon>Rhodobacterales</taxon>
        <taxon>Roseobacteraceae</taxon>
        <taxon>Actibacterium</taxon>
    </lineage>
</organism>
<dbReference type="InterPro" id="IPR001647">
    <property type="entry name" value="HTH_TetR"/>
</dbReference>